<accession>F7PGP8</accession>
<dbReference type="EMBL" id="AFNT02000011">
    <property type="protein sequence ID" value="ERJ06672.1"/>
    <property type="molecule type" value="Genomic_DNA"/>
</dbReference>
<dbReference type="KEGG" id="hti:HTIA_1750"/>
<dbReference type="EMBL" id="HF571520">
    <property type="protein sequence ID" value="CCQ33874.1"/>
    <property type="molecule type" value="Genomic_DNA"/>
</dbReference>
<organism evidence="4 5">
    <name type="scientific">Halorhabdus tiamatea SARL4B</name>
    <dbReference type="NCBI Taxonomy" id="1033806"/>
    <lineage>
        <taxon>Archaea</taxon>
        <taxon>Methanobacteriati</taxon>
        <taxon>Methanobacteriota</taxon>
        <taxon>Stenosarchaea group</taxon>
        <taxon>Halobacteria</taxon>
        <taxon>Halobacteriales</taxon>
        <taxon>Haloarculaceae</taxon>
        <taxon>Halorhabdus</taxon>
    </lineage>
</organism>
<reference evidence="4 5" key="2">
    <citation type="journal article" date="2013" name="PLoS ONE">
        <title>INDIGO - INtegrated Data Warehouse of MIcrobial GenOmes with Examples from the Red Sea Extremophiles.</title>
        <authorList>
            <person name="Alam I."/>
            <person name="Antunes A."/>
            <person name="Kamau A.A."/>
            <person name="Ba Alawi W."/>
            <person name="Kalkatawi M."/>
            <person name="Stingl U."/>
            <person name="Bajic V.B."/>
        </authorList>
    </citation>
    <scope>NUCLEOTIDE SEQUENCE [LARGE SCALE GENOMIC DNA]</scope>
    <source>
        <strain evidence="4 5">SARL4B</strain>
    </source>
</reference>
<evidence type="ECO:0000256" key="1">
    <source>
        <dbReference type="SAM" id="Coils"/>
    </source>
</evidence>
<dbReference type="RefSeq" id="WP_008524474.1">
    <property type="nucleotide sequence ID" value="NC_021921.1"/>
</dbReference>
<dbReference type="OrthoDB" id="265587at2157"/>
<dbReference type="Proteomes" id="UP000015381">
    <property type="component" value="Chromosome I"/>
</dbReference>
<reference evidence="4 5" key="1">
    <citation type="journal article" date="2011" name="J. Bacteriol.">
        <title>Genome sequence of Halorhabdus tiamatea, the first archaeon isolated from a deep-sea anoxic brine lake.</title>
        <authorList>
            <person name="Antunes A."/>
            <person name="Alam I."/>
            <person name="Bajic V.B."/>
            <person name="Stingl U."/>
        </authorList>
    </citation>
    <scope>NUCLEOTIDE SEQUENCE [LARGE SCALE GENOMIC DNA]</scope>
    <source>
        <strain evidence="4 5">SARL4B</strain>
    </source>
</reference>
<reference evidence="3 6" key="3">
    <citation type="journal article" date="2014" name="Environ. Microbiol.">
        <title>Halorhabdus tiamatea: proteogenomics and glycosidase activity measurements identify the first cultivated euryarchaeon from a deep-sea anoxic brine lake as potential polysaccharide degrader.</title>
        <authorList>
            <person name="Werner J."/>
            <person name="Ferrer M."/>
            <person name="Michel G."/>
            <person name="Mann A.J."/>
            <person name="Huang S."/>
            <person name="Juarez S."/>
            <person name="Ciordia S."/>
            <person name="Albar J.P."/>
            <person name="Alcaide M."/>
            <person name="La Cono V."/>
            <person name="Yakimov M.M."/>
            <person name="Antunes A."/>
            <person name="Taborda M."/>
            <person name="Da Costa M.S."/>
            <person name="Amann R.I."/>
            <person name="Gloeckner F.O."/>
            <person name="Golyshina O.V."/>
            <person name="Golyshin P.N."/>
            <person name="Teeling H."/>
        </authorList>
    </citation>
    <scope>NUCLEOTIDE SEQUENCE [LARGE SCALE GENOMIC DNA]</scope>
    <source>
        <strain evidence="6">SARL4B</strain>
        <strain evidence="3">Type strain: SARL4B</strain>
    </source>
</reference>
<protein>
    <submittedName>
        <fullName evidence="3">Hypothetical membrane protein</fullName>
    </submittedName>
</protein>
<proteinExistence type="predicted"/>
<dbReference type="eggNOG" id="arCOG13013">
    <property type="taxonomic scope" value="Archaea"/>
</dbReference>
<feature type="transmembrane region" description="Helical" evidence="2">
    <location>
        <begin position="415"/>
        <end position="433"/>
    </location>
</feature>
<dbReference type="HOGENOM" id="CLU_455366_0_0_2"/>
<keyword evidence="1" id="KW-0175">Coiled coil</keyword>
<keyword evidence="2" id="KW-0472">Membrane</keyword>
<feature type="transmembrane region" description="Helical" evidence="2">
    <location>
        <begin position="439"/>
        <end position="458"/>
    </location>
</feature>
<sequence>MPSDLTEVLQLVRSLESEGEGETTLTDIGFTVTASDLDRDKLFDVIEAVHTHPEWFTDFELRTDSPTIRLFGKSGTGVVTHSDGFEELAELDLSTNHDRSERGFNNYRDSNIERAVEFVHTLVDGLHTNDGHSVTLTGIVDKSTIEDELISTFPSVLQSEIDVFLWPDPDTLGQWVESKSIADVIDAFFAFEKLPVFVFESSFSSIFDASVVTTLEDVDELEGQELADSRDQYQEAMQRARKSTVWHDDLSPVPPAAVIPVRDVIPGFQPVLVYSIYGVFSSAVEVKNGAIEFTVTSEPTTFTKQVDPHDASRDHDLAEIEGLVRAYEIYAEHEDKAAFRDFWRLAIANTCDDLLDLPEHVEEVREYYEDLQVDAIEENFDDLSDAIQQINSFMTGLTSRVSNAATQLSRQIQTLLFTLIGTIVANLFLVLRWNNVTYVPPFSLFIVVVLVGIYFPLIQDRIEDLTGLREEVKKDYEMYEAEIRRFSEQIFDFEELEGRKDSYICMAKKKEKWAQERLALIFRLLMVTWAGLAIWSFVGYPVASMQTTVGAASLIGLIGIWQYHGEKEYFDYQYMIGCVTAGFGVLGLRFLVETSLWTF</sequence>
<keyword evidence="2" id="KW-1133">Transmembrane helix</keyword>
<feature type="transmembrane region" description="Helical" evidence="2">
    <location>
        <begin position="574"/>
        <end position="592"/>
    </location>
</feature>
<feature type="transmembrane region" description="Helical" evidence="2">
    <location>
        <begin position="544"/>
        <end position="562"/>
    </location>
</feature>
<dbReference type="Proteomes" id="UP000003861">
    <property type="component" value="Unassembled WGS sequence"/>
</dbReference>
<feature type="coiled-coil region" evidence="1">
    <location>
        <begin position="462"/>
        <end position="489"/>
    </location>
</feature>
<evidence type="ECO:0000256" key="2">
    <source>
        <dbReference type="SAM" id="Phobius"/>
    </source>
</evidence>
<feature type="transmembrane region" description="Helical" evidence="2">
    <location>
        <begin position="518"/>
        <end position="538"/>
    </location>
</feature>
<evidence type="ECO:0000313" key="6">
    <source>
        <dbReference type="Proteomes" id="UP000015381"/>
    </source>
</evidence>
<evidence type="ECO:0000313" key="5">
    <source>
        <dbReference type="Proteomes" id="UP000003861"/>
    </source>
</evidence>
<gene>
    <name evidence="4" type="ORF">HLRTI_001227</name>
    <name evidence="3" type="ORF">HTIA_1750</name>
</gene>
<evidence type="ECO:0000313" key="4">
    <source>
        <dbReference type="EMBL" id="ERJ06672.1"/>
    </source>
</evidence>
<evidence type="ECO:0000313" key="3">
    <source>
        <dbReference type="EMBL" id="CCQ33874.1"/>
    </source>
</evidence>
<dbReference type="GeneID" id="25120760"/>
<keyword evidence="6" id="KW-1185">Reference proteome</keyword>
<name>F7PGP8_9EURY</name>
<dbReference type="AlphaFoldDB" id="F7PGP8"/>
<keyword evidence="2" id="KW-0812">Transmembrane</keyword>